<protein>
    <submittedName>
        <fullName evidence="2">Amidohydrolase</fullName>
    </submittedName>
</protein>
<evidence type="ECO:0000313" key="3">
    <source>
        <dbReference type="Proteomes" id="UP001501079"/>
    </source>
</evidence>
<dbReference type="SUPFAM" id="SSF51338">
    <property type="entry name" value="Composite domain of metallo-dependent hydrolases"/>
    <property type="match status" value="1"/>
</dbReference>
<sequence>MAADDTKKPILTTRGSIAITNARLVPVASDPVENGTIVVVDGVIQALGAAVEVPLGIEVIDAGGKAVYPGFVEAHGHLGVHEEAEGWAGNDTNEMTDPNGAGLRAIDGINIEDEGFRDALIGGVTSAVIKPGSGNPIGGQTVAIKTWGGRTVDEQVITDAVSVKSALGENPKRVYGDKKQLPSTRLGVASVIRSAFVDAQNYRAKRDAAAAKGEPFDRDLAKETLVRVLEGELAWDQHTHRADDIATALRLADEFGYRLVVNHGTEGAELADVLAERDVPVIFGPLFTTRSKVELRKRAIANLGRLAAAGVRVAITTDHPVVPINFLIHQASLAVKEGLDPKTAIEALTVNPASFLGLRDRVGALEPGLDGDLVIWSGDPLDVNSRAEQVFITGTRVYSWDAATGGTVVERSARFAS</sequence>
<dbReference type="InterPro" id="IPR011059">
    <property type="entry name" value="Metal-dep_hydrolase_composite"/>
</dbReference>
<dbReference type="Gene3D" id="3.20.20.140">
    <property type="entry name" value="Metal-dependent hydrolases"/>
    <property type="match status" value="1"/>
</dbReference>
<dbReference type="PANTHER" id="PTHR43135:SF3">
    <property type="entry name" value="ALPHA-D-RIBOSE 1-METHYLPHOSPHONATE 5-TRIPHOSPHATE DIPHOSPHATASE"/>
    <property type="match status" value="1"/>
</dbReference>
<dbReference type="SUPFAM" id="SSF51556">
    <property type="entry name" value="Metallo-dependent hydrolases"/>
    <property type="match status" value="1"/>
</dbReference>
<dbReference type="EMBL" id="BAABBW010000001">
    <property type="protein sequence ID" value="GAA4169102.1"/>
    <property type="molecule type" value="Genomic_DNA"/>
</dbReference>
<dbReference type="InterPro" id="IPR006680">
    <property type="entry name" value="Amidohydro-rel"/>
</dbReference>
<dbReference type="CDD" id="cd01309">
    <property type="entry name" value="Met_dep_hydrolase_C"/>
    <property type="match status" value="1"/>
</dbReference>
<keyword evidence="3" id="KW-1185">Reference proteome</keyword>
<gene>
    <name evidence="2" type="ORF">GCM10022287_05220</name>
</gene>
<evidence type="ECO:0000313" key="2">
    <source>
        <dbReference type="EMBL" id="GAA4169102.1"/>
    </source>
</evidence>
<dbReference type="InterPro" id="IPR032466">
    <property type="entry name" value="Metal_Hydrolase"/>
</dbReference>
<accession>A0ABP7ZS53</accession>
<dbReference type="Proteomes" id="UP001501079">
    <property type="component" value="Unassembled WGS sequence"/>
</dbReference>
<evidence type="ECO:0000259" key="1">
    <source>
        <dbReference type="Pfam" id="PF01979"/>
    </source>
</evidence>
<dbReference type="PANTHER" id="PTHR43135">
    <property type="entry name" value="ALPHA-D-RIBOSE 1-METHYLPHOSPHONATE 5-TRIPHOSPHATE DIPHOSPHATASE"/>
    <property type="match status" value="1"/>
</dbReference>
<dbReference type="RefSeq" id="WP_344751716.1">
    <property type="nucleotide sequence ID" value="NZ_BAABBW010000001.1"/>
</dbReference>
<organism evidence="2 3">
    <name type="scientific">Gryllotalpicola koreensis</name>
    <dbReference type="NCBI Taxonomy" id="993086"/>
    <lineage>
        <taxon>Bacteria</taxon>
        <taxon>Bacillati</taxon>
        <taxon>Actinomycetota</taxon>
        <taxon>Actinomycetes</taxon>
        <taxon>Micrococcales</taxon>
        <taxon>Microbacteriaceae</taxon>
        <taxon>Gryllotalpicola</taxon>
    </lineage>
</organism>
<comment type="caution">
    <text evidence="2">The sequence shown here is derived from an EMBL/GenBank/DDBJ whole genome shotgun (WGS) entry which is preliminary data.</text>
</comment>
<dbReference type="Pfam" id="PF01979">
    <property type="entry name" value="Amidohydro_1"/>
    <property type="match status" value="1"/>
</dbReference>
<proteinExistence type="predicted"/>
<reference evidence="3" key="1">
    <citation type="journal article" date="2019" name="Int. J. Syst. Evol. Microbiol.">
        <title>The Global Catalogue of Microorganisms (GCM) 10K type strain sequencing project: providing services to taxonomists for standard genome sequencing and annotation.</title>
        <authorList>
            <consortium name="The Broad Institute Genomics Platform"/>
            <consortium name="The Broad Institute Genome Sequencing Center for Infectious Disease"/>
            <person name="Wu L."/>
            <person name="Ma J."/>
        </authorList>
    </citation>
    <scope>NUCLEOTIDE SEQUENCE [LARGE SCALE GENOMIC DNA]</scope>
    <source>
        <strain evidence="3">JCM 17591</strain>
    </source>
</reference>
<dbReference type="InterPro" id="IPR051781">
    <property type="entry name" value="Metallo-dep_Hydrolase"/>
</dbReference>
<name>A0ABP7ZS53_9MICO</name>
<feature type="domain" description="Amidohydrolase-related" evidence="1">
    <location>
        <begin position="270"/>
        <end position="386"/>
    </location>
</feature>